<dbReference type="RefSeq" id="WP_131599267.1">
    <property type="nucleotide sequence ID" value="NZ_PSZO01000014.1"/>
</dbReference>
<dbReference type="EMBL" id="PSZO01000014">
    <property type="protein sequence ID" value="TCG11057.1"/>
    <property type="molecule type" value="Genomic_DNA"/>
</dbReference>
<evidence type="ECO:0000256" key="1">
    <source>
        <dbReference type="SAM" id="SignalP"/>
    </source>
</evidence>
<dbReference type="Proteomes" id="UP000294192">
    <property type="component" value="Unassembled WGS sequence"/>
</dbReference>
<keyword evidence="1" id="KW-0732">Signal</keyword>
<feature type="chain" id="PRO_5020744049" description="Lipoprotein-associated type-17 domain-containing protein" evidence="1">
    <location>
        <begin position="25"/>
        <end position="187"/>
    </location>
</feature>
<dbReference type="AlphaFoldDB" id="A0A4R0XTH2"/>
<gene>
    <name evidence="2" type="ORF">C4B24_03165</name>
</gene>
<protein>
    <recommendedName>
        <fullName evidence="4">Lipoprotein-associated type-17 domain-containing protein</fullName>
    </recommendedName>
</protein>
<accession>A0A4R0XTH2</accession>
<comment type="caution">
    <text evidence="2">The sequence shown here is derived from an EMBL/GenBank/DDBJ whole genome shotgun (WGS) entry which is preliminary data.</text>
</comment>
<reference evidence="2 3" key="1">
    <citation type="submission" date="2018-02" db="EMBL/GenBank/DDBJ databases">
        <title>Mycoplasma marinum and Mycoplasma todarodis sp. nov., moderately halophilic and psychrotolerant mycoplasmas isolated from cephalopods.</title>
        <authorList>
            <person name="Viver T."/>
        </authorList>
    </citation>
    <scope>NUCLEOTIDE SEQUENCE [LARGE SCALE GENOMIC DNA]</scope>
    <source>
        <strain evidence="2 3">PE</strain>
    </source>
</reference>
<organism evidence="2 3">
    <name type="scientific">Mycoplasma marinum</name>
    <dbReference type="NCBI Taxonomy" id="1937190"/>
    <lineage>
        <taxon>Bacteria</taxon>
        <taxon>Bacillati</taxon>
        <taxon>Mycoplasmatota</taxon>
        <taxon>Mollicutes</taxon>
        <taxon>Mycoplasmataceae</taxon>
        <taxon>Mycoplasma</taxon>
    </lineage>
</organism>
<name>A0A4R0XTH2_9MOLU</name>
<feature type="signal peptide" evidence="1">
    <location>
        <begin position="1"/>
        <end position="24"/>
    </location>
</feature>
<dbReference type="PROSITE" id="PS51257">
    <property type="entry name" value="PROKAR_LIPOPROTEIN"/>
    <property type="match status" value="1"/>
</dbReference>
<evidence type="ECO:0000313" key="3">
    <source>
        <dbReference type="Proteomes" id="UP000294192"/>
    </source>
</evidence>
<evidence type="ECO:0008006" key="4">
    <source>
        <dbReference type="Google" id="ProtNLM"/>
    </source>
</evidence>
<evidence type="ECO:0000313" key="2">
    <source>
        <dbReference type="EMBL" id="TCG11057.1"/>
    </source>
</evidence>
<sequence>MKKKVLLATNITLVTALTASTAVACGSTDSTNDDKKSEDAKKQVALKAKEKEAITAVNESDINKVIKAKKAFDITTDSQSYKDDNFAKEIQIVKNDIHITVKLTPEAVDTTKGEITWTATLASPNGESGTLKGSLTGFSTKAKRDADAALAKLTPALINDSIKATKAEFLRTHHFREQLLLRLMVMI</sequence>
<keyword evidence="3" id="KW-1185">Reference proteome</keyword>
<proteinExistence type="predicted"/>